<protein>
    <submittedName>
        <fullName evidence="2">VOC family protein</fullName>
    </submittedName>
</protein>
<dbReference type="EMBL" id="JALDAW010000022">
    <property type="protein sequence ID" value="MDY5169070.1"/>
    <property type="molecule type" value="Genomic_DNA"/>
</dbReference>
<comment type="caution">
    <text evidence="2">The sequence shown here is derived from an EMBL/GenBank/DDBJ whole genome shotgun (WGS) entry which is preliminary data.</text>
</comment>
<dbReference type="PROSITE" id="PS51819">
    <property type="entry name" value="VOC"/>
    <property type="match status" value="1"/>
</dbReference>
<sequence>MKMKNTMLVVKDMERSKKFYWEVMGLRTLVDLQIHAVLTGGLGLQTEASWQSFIEQETSYKGNDAEIYFEEDDFEPFIEKLTKMDIEYVHPPYTHEWGQRVVRFYDPDYHILEVGESMKIVCRRFLDAGLDEMQIAKKTSLPLKAVRAYLR</sequence>
<dbReference type="InterPro" id="IPR029068">
    <property type="entry name" value="Glyas_Bleomycin-R_OHBP_Dase"/>
</dbReference>
<dbReference type="SUPFAM" id="SSF54593">
    <property type="entry name" value="Glyoxalase/Bleomycin resistance protein/Dihydroxybiphenyl dioxygenase"/>
    <property type="match status" value="1"/>
</dbReference>
<name>A0AB35UQP1_9FIRM</name>
<dbReference type="InterPro" id="IPR037523">
    <property type="entry name" value="VOC_core"/>
</dbReference>
<dbReference type="Pfam" id="PF12681">
    <property type="entry name" value="Glyoxalase_2"/>
    <property type="match status" value="1"/>
</dbReference>
<evidence type="ECO:0000259" key="1">
    <source>
        <dbReference type="PROSITE" id="PS51819"/>
    </source>
</evidence>
<dbReference type="RefSeq" id="WP_320884063.1">
    <property type="nucleotide sequence ID" value="NZ_BAABZA010000002.1"/>
</dbReference>
<organism evidence="2 3">
    <name type="scientific">Dielma fastidiosa</name>
    <dbReference type="NCBI Taxonomy" id="1034346"/>
    <lineage>
        <taxon>Bacteria</taxon>
        <taxon>Bacillati</taxon>
        <taxon>Bacillota</taxon>
        <taxon>Erysipelotrichia</taxon>
        <taxon>Erysipelotrichales</taxon>
        <taxon>Erysipelotrichaceae</taxon>
        <taxon>Dielma</taxon>
    </lineage>
</organism>
<evidence type="ECO:0000313" key="2">
    <source>
        <dbReference type="EMBL" id="MDY5169070.1"/>
    </source>
</evidence>
<reference evidence="2" key="1">
    <citation type="submission" date="2022-03" db="EMBL/GenBank/DDBJ databases">
        <title>First case of bacteraemia caused by Dielma fastidiosa in a patient hospitalised with diverticulitis.</title>
        <authorList>
            <person name="Forman-Ankjaer B."/>
            <person name="Hvid-Jensen F."/>
            <person name="Kobel C.M."/>
            <person name="Greve T."/>
        </authorList>
    </citation>
    <scope>NUCLEOTIDE SEQUENCE</scope>
    <source>
        <strain evidence="2">AUH_DF_2021</strain>
    </source>
</reference>
<dbReference type="Gene3D" id="3.10.180.10">
    <property type="entry name" value="2,3-Dihydroxybiphenyl 1,2-Dioxygenase, domain 1"/>
    <property type="match status" value="1"/>
</dbReference>
<accession>A0AB35UQP1</accession>
<feature type="domain" description="VOC" evidence="1">
    <location>
        <begin position="2"/>
        <end position="117"/>
    </location>
</feature>
<dbReference type="InterPro" id="IPR025870">
    <property type="entry name" value="Glyoxalase-like_dom"/>
</dbReference>
<gene>
    <name evidence="2" type="ORF">MQE39_13200</name>
</gene>
<dbReference type="AlphaFoldDB" id="A0AB35UQP1"/>
<dbReference type="Proteomes" id="UP001276902">
    <property type="component" value="Unassembled WGS sequence"/>
</dbReference>
<evidence type="ECO:0000313" key="3">
    <source>
        <dbReference type="Proteomes" id="UP001276902"/>
    </source>
</evidence>
<proteinExistence type="predicted"/>